<keyword evidence="3" id="KW-1185">Reference proteome</keyword>
<evidence type="ECO:0000313" key="2">
    <source>
        <dbReference type="EMBL" id="ORY74387.1"/>
    </source>
</evidence>
<proteinExistence type="predicted"/>
<feature type="region of interest" description="Disordered" evidence="1">
    <location>
        <begin position="1"/>
        <end position="25"/>
    </location>
</feature>
<protein>
    <submittedName>
        <fullName evidence="2">Uncharacterized protein</fullName>
    </submittedName>
</protein>
<sequence>KMPNIFKENLNKKEKEKDNKRETSLISENNSEFKLSNFLLFNTGNSNLISTATTTTTNATVNSNSISSVPPSDSDIISNIREINECLINKKSTINNSSSSKYPQTTNFSIILV</sequence>
<dbReference type="EMBL" id="MCOG01000029">
    <property type="protein sequence ID" value="ORY74387.1"/>
    <property type="molecule type" value="Genomic_DNA"/>
</dbReference>
<comment type="caution">
    <text evidence="2">The sequence shown here is derived from an EMBL/GenBank/DDBJ whole genome shotgun (WGS) entry which is preliminary data.</text>
</comment>
<dbReference type="Proteomes" id="UP000193920">
    <property type="component" value="Unassembled WGS sequence"/>
</dbReference>
<organism evidence="2 3">
    <name type="scientific">Neocallimastix californiae</name>
    <dbReference type="NCBI Taxonomy" id="1754190"/>
    <lineage>
        <taxon>Eukaryota</taxon>
        <taxon>Fungi</taxon>
        <taxon>Fungi incertae sedis</taxon>
        <taxon>Chytridiomycota</taxon>
        <taxon>Chytridiomycota incertae sedis</taxon>
        <taxon>Neocallimastigomycetes</taxon>
        <taxon>Neocallimastigales</taxon>
        <taxon>Neocallimastigaceae</taxon>
        <taxon>Neocallimastix</taxon>
    </lineage>
</organism>
<accession>A0A1Y2ES99</accession>
<name>A0A1Y2ES99_9FUNG</name>
<gene>
    <name evidence="2" type="ORF">LY90DRAFT_502532</name>
</gene>
<feature type="compositionally biased region" description="Basic and acidic residues" evidence="1">
    <location>
        <begin position="9"/>
        <end position="23"/>
    </location>
</feature>
<dbReference type="AlphaFoldDB" id="A0A1Y2ES99"/>
<evidence type="ECO:0000256" key="1">
    <source>
        <dbReference type="SAM" id="MobiDB-lite"/>
    </source>
</evidence>
<reference evidence="2 3" key="1">
    <citation type="submission" date="2016-08" db="EMBL/GenBank/DDBJ databases">
        <title>A Parts List for Fungal Cellulosomes Revealed by Comparative Genomics.</title>
        <authorList>
            <consortium name="DOE Joint Genome Institute"/>
            <person name="Haitjema C.H."/>
            <person name="Gilmore S.P."/>
            <person name="Henske J.K."/>
            <person name="Solomon K.V."/>
            <person name="De Groot R."/>
            <person name="Kuo A."/>
            <person name="Mondo S.J."/>
            <person name="Salamov A.A."/>
            <person name="Labutti K."/>
            <person name="Zhao Z."/>
            <person name="Chiniquy J."/>
            <person name="Barry K."/>
            <person name="Brewer H.M."/>
            <person name="Purvine S.O."/>
            <person name="Wright A.T."/>
            <person name="Boxma B."/>
            <person name="Van Alen T."/>
            <person name="Hackstein J.H."/>
            <person name="Baker S.E."/>
            <person name="Grigoriev I.V."/>
            <person name="O'Malley M.A."/>
        </authorList>
    </citation>
    <scope>NUCLEOTIDE SEQUENCE [LARGE SCALE GENOMIC DNA]</scope>
    <source>
        <strain evidence="2 3">G1</strain>
    </source>
</reference>
<evidence type="ECO:0000313" key="3">
    <source>
        <dbReference type="Proteomes" id="UP000193920"/>
    </source>
</evidence>
<feature type="non-terminal residue" evidence="2">
    <location>
        <position position="1"/>
    </location>
</feature>